<protein>
    <submittedName>
        <fullName evidence="1">Uncharacterized protein</fullName>
    </submittedName>
</protein>
<keyword evidence="2" id="KW-1185">Reference proteome</keyword>
<dbReference type="Proteomes" id="UP001139125">
    <property type="component" value="Unassembled WGS sequence"/>
</dbReference>
<proteinExistence type="predicted"/>
<gene>
    <name evidence="1" type="ORF">NM125_01955</name>
</gene>
<dbReference type="RefSeq" id="WP_255132323.1">
    <property type="nucleotide sequence ID" value="NZ_JANDBC010000001.1"/>
</dbReference>
<sequence length="381" mass="43678">MSVVKRDTIEKLINETKDINVTIFLPTHKTGEEGKQDSIRLKNLIQKAKSELIEKGWQENKAEELFKKVQSKTEENQFWLHQDKGLALYINEDYFDFFKIPVSPEENYYIAENFLITPLLELQNHHGIYHVLMLSQNETKMFKVAPDVTTKVEFESVPTSMEEHLKYHVHERSIQQHTGTSGKNAMFHGQGGDANEDDKELELFIKHIENKVTKYLKKENGPLILAGPEKMVAYYKKANKYSNVLDESIRGNVDNKSAQEIADESWEIARNYFQQDIQSDIERFNDLQGSALISTEIEEIVKSAYYGKVDTLFVPMGHRQFGVFHPDENRVDMSESLNGEAVDLINYAAISAIRTGSTLYGLPQAEVPKNSGLAAIYRYKS</sequence>
<comment type="caution">
    <text evidence="1">The sequence shown here is derived from an EMBL/GenBank/DDBJ whole genome shotgun (WGS) entry which is preliminary data.</text>
</comment>
<dbReference type="AlphaFoldDB" id="A0A9X2L154"/>
<evidence type="ECO:0000313" key="2">
    <source>
        <dbReference type="Proteomes" id="UP001139125"/>
    </source>
</evidence>
<dbReference type="Pfam" id="PF18849">
    <property type="entry name" value="baeRF_family7"/>
    <property type="match status" value="1"/>
</dbReference>
<dbReference type="InterPro" id="IPR040837">
    <property type="entry name" value="Bact_RF_family7"/>
</dbReference>
<dbReference type="EMBL" id="JANDBC010000001">
    <property type="protein sequence ID" value="MCP9290340.1"/>
    <property type="molecule type" value="Genomic_DNA"/>
</dbReference>
<evidence type="ECO:0000313" key="1">
    <source>
        <dbReference type="EMBL" id="MCP9290340.1"/>
    </source>
</evidence>
<reference evidence="1" key="1">
    <citation type="submission" date="2022-06" db="EMBL/GenBank/DDBJ databases">
        <title>Gracilimonas sp. CAU 1638 isolated from sea sediment.</title>
        <authorList>
            <person name="Kim W."/>
        </authorList>
    </citation>
    <scope>NUCLEOTIDE SEQUENCE</scope>
    <source>
        <strain evidence="1">CAU 1638</strain>
    </source>
</reference>
<name>A0A9X2L154_9BACT</name>
<accession>A0A9X2L154</accession>
<organism evidence="1 2">
    <name type="scientific">Gracilimonas sediminicola</name>
    <dbReference type="NCBI Taxonomy" id="2952158"/>
    <lineage>
        <taxon>Bacteria</taxon>
        <taxon>Pseudomonadati</taxon>
        <taxon>Balneolota</taxon>
        <taxon>Balneolia</taxon>
        <taxon>Balneolales</taxon>
        <taxon>Balneolaceae</taxon>
        <taxon>Gracilimonas</taxon>
    </lineage>
</organism>